<proteinExistence type="predicted"/>
<evidence type="ECO:0000313" key="1">
    <source>
        <dbReference type="EMBL" id="TMQ65616.1"/>
    </source>
</evidence>
<accession>A0A538TPQ6</accession>
<dbReference type="Proteomes" id="UP000317691">
    <property type="component" value="Unassembled WGS sequence"/>
</dbReference>
<evidence type="ECO:0008006" key="3">
    <source>
        <dbReference type="Google" id="ProtNLM"/>
    </source>
</evidence>
<dbReference type="AlphaFoldDB" id="A0A538TPQ6"/>
<dbReference type="EMBL" id="VBOZ01000012">
    <property type="protein sequence ID" value="TMQ65616.1"/>
    <property type="molecule type" value="Genomic_DNA"/>
</dbReference>
<comment type="caution">
    <text evidence="1">The sequence shown here is derived from an EMBL/GenBank/DDBJ whole genome shotgun (WGS) entry which is preliminary data.</text>
</comment>
<dbReference type="Gene3D" id="2.60.40.4070">
    <property type="match status" value="1"/>
</dbReference>
<evidence type="ECO:0000313" key="2">
    <source>
        <dbReference type="Proteomes" id="UP000317691"/>
    </source>
</evidence>
<organism evidence="1 2">
    <name type="scientific">Eiseniibacteriota bacterium</name>
    <dbReference type="NCBI Taxonomy" id="2212470"/>
    <lineage>
        <taxon>Bacteria</taxon>
        <taxon>Candidatus Eiseniibacteriota</taxon>
    </lineage>
</organism>
<reference evidence="1 2" key="1">
    <citation type="journal article" date="2019" name="Nat. Microbiol.">
        <title>Mediterranean grassland soil C-N compound turnover is dependent on rainfall and depth, and is mediated by genomically divergent microorganisms.</title>
        <authorList>
            <person name="Diamond S."/>
            <person name="Andeer P.F."/>
            <person name="Li Z."/>
            <person name="Crits-Christoph A."/>
            <person name="Burstein D."/>
            <person name="Anantharaman K."/>
            <person name="Lane K.R."/>
            <person name="Thomas B.C."/>
            <person name="Pan C."/>
            <person name="Northen T.R."/>
            <person name="Banfield J.F."/>
        </authorList>
    </citation>
    <scope>NUCLEOTIDE SEQUENCE [LARGE SCALE GENOMIC DNA]</scope>
    <source>
        <strain evidence="1">WS_9</strain>
    </source>
</reference>
<gene>
    <name evidence="1" type="ORF">E6K79_04615</name>
</gene>
<name>A0A538TPQ6_UNCEI</name>
<protein>
    <recommendedName>
        <fullName evidence="3">FlgD Ig-like domain-containing protein</fullName>
    </recommendedName>
</protein>
<sequence>MFSPQKFFPGSQHTSWDSCNKFQSTSTEILICGSMGVLPGHTEASYNIQFFLPNEAPVRIAVFDSRAALVKVLFFALEPATLPGYFRTPPIPWDFTDKNGKRVPAGDYRVYFESEQFLSTSDVAVP</sequence>